<evidence type="ECO:0000313" key="3">
    <source>
        <dbReference type="Proteomes" id="UP001341281"/>
    </source>
</evidence>
<organism evidence="2 3">
    <name type="scientific">Paspalum notatum var. saurae</name>
    <dbReference type="NCBI Taxonomy" id="547442"/>
    <lineage>
        <taxon>Eukaryota</taxon>
        <taxon>Viridiplantae</taxon>
        <taxon>Streptophyta</taxon>
        <taxon>Embryophyta</taxon>
        <taxon>Tracheophyta</taxon>
        <taxon>Spermatophyta</taxon>
        <taxon>Magnoliopsida</taxon>
        <taxon>Liliopsida</taxon>
        <taxon>Poales</taxon>
        <taxon>Poaceae</taxon>
        <taxon>PACMAD clade</taxon>
        <taxon>Panicoideae</taxon>
        <taxon>Andropogonodae</taxon>
        <taxon>Paspaleae</taxon>
        <taxon>Paspalinae</taxon>
        <taxon>Paspalum</taxon>
    </lineage>
</organism>
<gene>
    <name evidence="2" type="ORF">U9M48_015309</name>
</gene>
<dbReference type="EMBL" id="CP144747">
    <property type="protein sequence ID" value="WVZ66031.1"/>
    <property type="molecule type" value="Genomic_DNA"/>
</dbReference>
<proteinExistence type="predicted"/>
<sequence length="155" mass="17220">VAAEHIIGRLLLRLDSCAHQPRPAPHPATRASISCKKTADLPRRSSVRRRSPSTSPLPDLRVSKPISVSDRALSLYTAITSSATALRRRQRRRRCCFFLVPPALLLSLSLSIRCCQICRPCLCSFSTKDPLQQILEIEVQIAALVLPTCLRVVKN</sequence>
<feature type="region of interest" description="Disordered" evidence="1">
    <location>
        <begin position="39"/>
        <end position="61"/>
    </location>
</feature>
<reference evidence="2 3" key="1">
    <citation type="submission" date="2024-02" db="EMBL/GenBank/DDBJ databases">
        <title>High-quality chromosome-scale genome assembly of Pensacola bahiagrass (Paspalum notatum Flugge var. saurae).</title>
        <authorList>
            <person name="Vega J.M."/>
            <person name="Podio M."/>
            <person name="Orjuela J."/>
            <person name="Siena L.A."/>
            <person name="Pessino S.C."/>
            <person name="Combes M.C."/>
            <person name="Mariac C."/>
            <person name="Albertini E."/>
            <person name="Pupilli F."/>
            <person name="Ortiz J.P.A."/>
            <person name="Leblanc O."/>
        </authorList>
    </citation>
    <scope>NUCLEOTIDE SEQUENCE [LARGE SCALE GENOMIC DNA]</scope>
    <source>
        <strain evidence="2">R1</strain>
        <tissue evidence="2">Leaf</tissue>
    </source>
</reference>
<dbReference type="Proteomes" id="UP001341281">
    <property type="component" value="Chromosome 03"/>
</dbReference>
<dbReference type="AlphaFoldDB" id="A0AAQ3T3T7"/>
<feature type="non-terminal residue" evidence="2">
    <location>
        <position position="155"/>
    </location>
</feature>
<dbReference type="EMBL" id="CP144747">
    <property type="protein sequence ID" value="WVZ66032.1"/>
    <property type="molecule type" value="Genomic_DNA"/>
</dbReference>
<protein>
    <submittedName>
        <fullName evidence="2">Uncharacterized protein</fullName>
    </submittedName>
</protein>
<accession>A0AAQ3T3T7</accession>
<evidence type="ECO:0000313" key="2">
    <source>
        <dbReference type="EMBL" id="WVZ66031.1"/>
    </source>
</evidence>
<name>A0AAQ3T3T7_PASNO</name>
<evidence type="ECO:0000256" key="1">
    <source>
        <dbReference type="SAM" id="MobiDB-lite"/>
    </source>
</evidence>
<keyword evidence="3" id="KW-1185">Reference proteome</keyword>